<evidence type="ECO:0000256" key="7">
    <source>
        <dbReference type="ARBA" id="ARBA00023012"/>
    </source>
</evidence>
<evidence type="ECO:0000256" key="2">
    <source>
        <dbReference type="ARBA" id="ARBA00012438"/>
    </source>
</evidence>
<dbReference type="InterPro" id="IPR050351">
    <property type="entry name" value="BphY/WalK/GraS-like"/>
</dbReference>
<dbReference type="Gene3D" id="3.30.565.10">
    <property type="entry name" value="Histidine kinase-like ATPase, C-terminal domain"/>
    <property type="match status" value="1"/>
</dbReference>
<feature type="transmembrane region" description="Helical" evidence="8">
    <location>
        <begin position="133"/>
        <end position="154"/>
    </location>
</feature>
<keyword evidence="8" id="KW-0472">Membrane</keyword>
<keyword evidence="5 10" id="KW-0418">Kinase</keyword>
<evidence type="ECO:0000256" key="5">
    <source>
        <dbReference type="ARBA" id="ARBA00022777"/>
    </source>
</evidence>
<keyword evidence="11" id="KW-1185">Reference proteome</keyword>
<dbReference type="Proteomes" id="UP000646484">
    <property type="component" value="Unassembled WGS sequence"/>
</dbReference>
<dbReference type="PRINTS" id="PR00344">
    <property type="entry name" value="BCTRLSENSOR"/>
</dbReference>
<evidence type="ECO:0000313" key="10">
    <source>
        <dbReference type="EMBL" id="MBC5619936.1"/>
    </source>
</evidence>
<dbReference type="InterPro" id="IPR004358">
    <property type="entry name" value="Sig_transdc_His_kin-like_C"/>
</dbReference>
<dbReference type="PANTHER" id="PTHR42878">
    <property type="entry name" value="TWO-COMPONENT HISTIDINE KINASE"/>
    <property type="match status" value="1"/>
</dbReference>
<keyword evidence="8" id="KW-1133">Transmembrane helix</keyword>
<dbReference type="GO" id="GO:0016301">
    <property type="term" value="F:kinase activity"/>
    <property type="evidence" value="ECO:0007669"/>
    <property type="project" value="UniProtKB-KW"/>
</dbReference>
<evidence type="ECO:0000259" key="9">
    <source>
        <dbReference type="PROSITE" id="PS50109"/>
    </source>
</evidence>
<accession>A0ABR7CW81</accession>
<feature type="domain" description="Histidine kinase" evidence="9">
    <location>
        <begin position="172"/>
        <end position="388"/>
    </location>
</feature>
<dbReference type="CDD" id="cd00075">
    <property type="entry name" value="HATPase"/>
    <property type="match status" value="1"/>
</dbReference>
<gene>
    <name evidence="10" type="ORF">H8S64_02365</name>
</gene>
<keyword evidence="6" id="KW-0067">ATP-binding</keyword>
<evidence type="ECO:0000256" key="3">
    <source>
        <dbReference type="ARBA" id="ARBA00022679"/>
    </source>
</evidence>
<evidence type="ECO:0000256" key="6">
    <source>
        <dbReference type="ARBA" id="ARBA00022840"/>
    </source>
</evidence>
<comment type="catalytic activity">
    <reaction evidence="1">
        <text>ATP + protein L-histidine = ADP + protein N-phospho-L-histidine.</text>
        <dbReference type="EC" id="2.7.13.3"/>
    </reaction>
</comment>
<comment type="caution">
    <text evidence="10">The sequence shown here is derived from an EMBL/GenBank/DDBJ whole genome shotgun (WGS) entry which is preliminary data.</text>
</comment>
<evidence type="ECO:0000256" key="8">
    <source>
        <dbReference type="SAM" id="Phobius"/>
    </source>
</evidence>
<name>A0ABR7CW81_9BACT</name>
<evidence type="ECO:0000256" key="1">
    <source>
        <dbReference type="ARBA" id="ARBA00000085"/>
    </source>
</evidence>
<organism evidence="10 11">
    <name type="scientific">Butyricimonas hominis</name>
    <dbReference type="NCBI Taxonomy" id="2763032"/>
    <lineage>
        <taxon>Bacteria</taxon>
        <taxon>Pseudomonadati</taxon>
        <taxon>Bacteroidota</taxon>
        <taxon>Bacteroidia</taxon>
        <taxon>Bacteroidales</taxon>
        <taxon>Odoribacteraceae</taxon>
        <taxon>Butyricimonas</taxon>
    </lineage>
</organism>
<dbReference type="EMBL" id="JACOOH010000001">
    <property type="protein sequence ID" value="MBC5619936.1"/>
    <property type="molecule type" value="Genomic_DNA"/>
</dbReference>
<dbReference type="InterPro" id="IPR005467">
    <property type="entry name" value="His_kinase_dom"/>
</dbReference>
<keyword evidence="3" id="KW-0808">Transferase</keyword>
<dbReference type="RefSeq" id="WP_186974795.1">
    <property type="nucleotide sequence ID" value="NZ_JACOOH010000001.1"/>
</dbReference>
<evidence type="ECO:0000256" key="4">
    <source>
        <dbReference type="ARBA" id="ARBA00022741"/>
    </source>
</evidence>
<protein>
    <recommendedName>
        <fullName evidence="2">histidine kinase</fullName>
        <ecNumber evidence="2">2.7.13.3</ecNumber>
    </recommendedName>
</protein>
<dbReference type="PROSITE" id="PS50109">
    <property type="entry name" value="HIS_KIN"/>
    <property type="match status" value="1"/>
</dbReference>
<keyword evidence="7" id="KW-0902">Two-component regulatory system</keyword>
<dbReference type="PANTHER" id="PTHR42878:SF7">
    <property type="entry name" value="SENSOR HISTIDINE KINASE GLRK"/>
    <property type="match status" value="1"/>
</dbReference>
<dbReference type="EC" id="2.7.13.3" evidence="2"/>
<proteinExistence type="predicted"/>
<keyword evidence="8" id="KW-0812">Transmembrane</keyword>
<dbReference type="InterPro" id="IPR003594">
    <property type="entry name" value="HATPase_dom"/>
</dbReference>
<dbReference type="SUPFAM" id="SSF55874">
    <property type="entry name" value="ATPase domain of HSP90 chaperone/DNA topoisomerase II/histidine kinase"/>
    <property type="match status" value="1"/>
</dbReference>
<dbReference type="Pfam" id="PF02518">
    <property type="entry name" value="HATPase_c"/>
    <property type="match status" value="1"/>
</dbReference>
<reference evidence="10 11" key="1">
    <citation type="submission" date="2020-08" db="EMBL/GenBank/DDBJ databases">
        <title>Genome public.</title>
        <authorList>
            <person name="Liu C."/>
            <person name="Sun Q."/>
        </authorList>
    </citation>
    <scope>NUCLEOTIDE SEQUENCE [LARGE SCALE GENOMIC DNA]</scope>
    <source>
        <strain evidence="10 11">NSJ-56</strain>
    </source>
</reference>
<dbReference type="InterPro" id="IPR036890">
    <property type="entry name" value="HATPase_C_sf"/>
</dbReference>
<dbReference type="SMART" id="SM00387">
    <property type="entry name" value="HATPase_c"/>
    <property type="match status" value="1"/>
</dbReference>
<keyword evidence="4" id="KW-0547">Nucleotide-binding</keyword>
<evidence type="ECO:0000313" key="11">
    <source>
        <dbReference type="Proteomes" id="UP000646484"/>
    </source>
</evidence>
<sequence length="393" mass="45733">MEKTGNILSFDAKNNILSYLKEGNISRYQLDSRDNISEIRTRAVYDLKDPELWTLSNFYQYLQAKQDSSSIQSLVIQFFIQDSTDKIKDAYPKQVKQLPSSFEYSVPLGFISKDTLFATYHYPVTLFLQAASWQITIIILIATILILCIINLYLSFRDEKRSRENQEQYIHHIVHDLKRPVENQIKANYLLRHLQGEAQAKIIEQRERESKEMLRSINRMLLQSTDAHGLRLNPKEFNLQEMLETLAQPDRWSMEEGKGFHIRSRFLVSDKMITGDPNFLHAVFQNLIDNSLKYSKEQTEIIITCSDSGDKHVRIEIKDNGLGISPEALKHIFERYHRGDHQENKKIKGHGQGLYYVRQIIKAHRGKINIESTLGEGTTIIITLPKTIKKKNH</sequence>